<dbReference type="EMBL" id="QPJK01000005">
    <property type="protein sequence ID" value="RCW70429.1"/>
    <property type="molecule type" value="Genomic_DNA"/>
</dbReference>
<evidence type="ECO:0000259" key="2">
    <source>
        <dbReference type="Pfam" id="PF00582"/>
    </source>
</evidence>
<gene>
    <name evidence="3" type="ORF">DES41_105372</name>
</gene>
<feature type="domain" description="UspA" evidence="2">
    <location>
        <begin position="1"/>
        <end position="144"/>
    </location>
</feature>
<reference evidence="3 4" key="1">
    <citation type="submission" date="2018-07" db="EMBL/GenBank/DDBJ databases">
        <title>Genomic Encyclopedia of Type Strains, Phase IV (KMG-IV): sequencing the most valuable type-strain genomes for metagenomic binning, comparative biology and taxonomic classification.</title>
        <authorList>
            <person name="Goeker M."/>
        </authorList>
    </citation>
    <scope>NUCLEOTIDE SEQUENCE [LARGE SCALE GENOMIC DNA]</scope>
    <source>
        <strain evidence="3 4">DSM 21634</strain>
    </source>
</reference>
<dbReference type="Proteomes" id="UP000252884">
    <property type="component" value="Unassembled WGS sequence"/>
</dbReference>
<dbReference type="InterPro" id="IPR006016">
    <property type="entry name" value="UspA"/>
</dbReference>
<proteinExistence type="inferred from homology"/>
<dbReference type="AlphaFoldDB" id="A0A368XSF5"/>
<keyword evidence="4" id="KW-1185">Reference proteome</keyword>
<organism evidence="3 4">
    <name type="scientific">Pseudorhodoferax soli</name>
    <dbReference type="NCBI Taxonomy" id="545864"/>
    <lineage>
        <taxon>Bacteria</taxon>
        <taxon>Pseudomonadati</taxon>
        <taxon>Pseudomonadota</taxon>
        <taxon>Betaproteobacteria</taxon>
        <taxon>Burkholderiales</taxon>
        <taxon>Comamonadaceae</taxon>
    </lineage>
</organism>
<sequence length="148" mass="15273">MYKQILVPVDGSQAALAALHHAVELARAFQSDLFVVHVIDIYPFMGVGTDTAVGQAEYLSAANANAEGALRAAVAMVEAAGVPCESATVEGHAAEDGILQAAGTCGAHLIVMGSHGRRGIEKLLLGSVTQRVLQNARVPVMVVRGSEA</sequence>
<dbReference type="OrthoDB" id="5295044at2"/>
<dbReference type="Gene3D" id="3.40.50.620">
    <property type="entry name" value="HUPs"/>
    <property type="match status" value="1"/>
</dbReference>
<dbReference type="Pfam" id="PF00582">
    <property type="entry name" value="Usp"/>
    <property type="match status" value="1"/>
</dbReference>
<dbReference type="PANTHER" id="PTHR46268:SF15">
    <property type="entry name" value="UNIVERSAL STRESS PROTEIN HP_0031"/>
    <property type="match status" value="1"/>
</dbReference>
<dbReference type="InterPro" id="IPR014729">
    <property type="entry name" value="Rossmann-like_a/b/a_fold"/>
</dbReference>
<evidence type="ECO:0000313" key="4">
    <source>
        <dbReference type="Proteomes" id="UP000252884"/>
    </source>
</evidence>
<name>A0A368XSF5_9BURK</name>
<evidence type="ECO:0000256" key="1">
    <source>
        <dbReference type="ARBA" id="ARBA00008791"/>
    </source>
</evidence>
<evidence type="ECO:0000313" key="3">
    <source>
        <dbReference type="EMBL" id="RCW70429.1"/>
    </source>
</evidence>
<dbReference type="PANTHER" id="PTHR46268">
    <property type="entry name" value="STRESS RESPONSE PROTEIN NHAX"/>
    <property type="match status" value="1"/>
</dbReference>
<accession>A0A368XSF5</accession>
<dbReference type="SUPFAM" id="SSF52402">
    <property type="entry name" value="Adenine nucleotide alpha hydrolases-like"/>
    <property type="match status" value="1"/>
</dbReference>
<dbReference type="PRINTS" id="PR01438">
    <property type="entry name" value="UNVRSLSTRESS"/>
</dbReference>
<comment type="caution">
    <text evidence="3">The sequence shown here is derived from an EMBL/GenBank/DDBJ whole genome shotgun (WGS) entry which is preliminary data.</text>
</comment>
<comment type="similarity">
    <text evidence="1">Belongs to the universal stress protein A family.</text>
</comment>
<dbReference type="CDD" id="cd00293">
    <property type="entry name" value="USP-like"/>
    <property type="match status" value="1"/>
</dbReference>
<dbReference type="RefSeq" id="WP_114469363.1">
    <property type="nucleotide sequence ID" value="NZ_QPJK01000005.1"/>
</dbReference>
<protein>
    <submittedName>
        <fullName evidence="3">Nucleotide-binding universal stress UspA family protein</fullName>
    </submittedName>
</protein>
<dbReference type="InterPro" id="IPR006015">
    <property type="entry name" value="Universal_stress_UspA"/>
</dbReference>